<dbReference type="EMBL" id="JAVFKY010000003">
    <property type="protein sequence ID" value="KAK5579703.1"/>
    <property type="molecule type" value="Genomic_DNA"/>
</dbReference>
<gene>
    <name evidence="4" type="ORF">RB653_009389</name>
</gene>
<dbReference type="InterPro" id="IPR045866">
    <property type="entry name" value="FAM210A/B-like"/>
</dbReference>
<feature type="transmembrane region" description="Helical" evidence="2">
    <location>
        <begin position="139"/>
        <end position="163"/>
    </location>
</feature>
<sequence length="222" mass="24969">MLKSIRLCNNLAKPNFLNLNRGFSSKLPFNNNNNNNNNIASFNQNNKSLFSSNNKFNNKTLFSFGSVLPMVSNSLKSNIRTFSSSSNAPKENKEENKEEKIKDKKEKEDDDDGIDEKEKLKKLSTGEKIKYMFKKYGKLALIVHFGIYFLTMGGFYILFSSGVDINHALDFLHIPRNAVNPSLGAFAVAFACTKISTVVRTPLTLIIVPLLARYLSRAGKKI</sequence>
<feature type="domain" description="DUF1279" evidence="3">
    <location>
        <begin position="127"/>
        <end position="210"/>
    </location>
</feature>
<accession>A0AAN7U4N6</accession>
<dbReference type="AlphaFoldDB" id="A0AAN7U4N6"/>
<reference evidence="4 5" key="1">
    <citation type="submission" date="2023-11" db="EMBL/GenBank/DDBJ databases">
        <title>Dfirmibasis_genome.</title>
        <authorList>
            <person name="Edelbroek B."/>
            <person name="Kjellin J."/>
            <person name="Jerlstrom-Hultqvist J."/>
            <person name="Soderbom F."/>
        </authorList>
    </citation>
    <scope>NUCLEOTIDE SEQUENCE [LARGE SCALE GENOMIC DNA]</scope>
    <source>
        <strain evidence="4 5">TNS-C-14</strain>
    </source>
</reference>
<keyword evidence="5" id="KW-1185">Reference proteome</keyword>
<feature type="transmembrane region" description="Helical" evidence="2">
    <location>
        <begin position="183"/>
        <end position="212"/>
    </location>
</feature>
<dbReference type="GO" id="GO:0005739">
    <property type="term" value="C:mitochondrion"/>
    <property type="evidence" value="ECO:0007669"/>
    <property type="project" value="TreeGrafter"/>
</dbReference>
<name>A0AAN7U4N6_9MYCE</name>
<keyword evidence="2" id="KW-0472">Membrane</keyword>
<dbReference type="InterPro" id="IPR009688">
    <property type="entry name" value="FAM210A/B-like_dom"/>
</dbReference>
<keyword evidence="2" id="KW-1133">Transmembrane helix</keyword>
<dbReference type="Proteomes" id="UP001344447">
    <property type="component" value="Unassembled WGS sequence"/>
</dbReference>
<organism evidence="4 5">
    <name type="scientific">Dictyostelium firmibasis</name>
    <dbReference type="NCBI Taxonomy" id="79012"/>
    <lineage>
        <taxon>Eukaryota</taxon>
        <taxon>Amoebozoa</taxon>
        <taxon>Evosea</taxon>
        <taxon>Eumycetozoa</taxon>
        <taxon>Dictyostelia</taxon>
        <taxon>Dictyosteliales</taxon>
        <taxon>Dictyosteliaceae</taxon>
        <taxon>Dictyostelium</taxon>
    </lineage>
</organism>
<evidence type="ECO:0000256" key="2">
    <source>
        <dbReference type="SAM" id="Phobius"/>
    </source>
</evidence>
<feature type="region of interest" description="Disordered" evidence="1">
    <location>
        <begin position="82"/>
        <end position="113"/>
    </location>
</feature>
<feature type="compositionally biased region" description="Basic and acidic residues" evidence="1">
    <location>
        <begin position="90"/>
        <end position="107"/>
    </location>
</feature>
<comment type="caution">
    <text evidence="4">The sequence shown here is derived from an EMBL/GenBank/DDBJ whole genome shotgun (WGS) entry which is preliminary data.</text>
</comment>
<evidence type="ECO:0000313" key="5">
    <source>
        <dbReference type="Proteomes" id="UP001344447"/>
    </source>
</evidence>
<keyword evidence="2" id="KW-0812">Transmembrane</keyword>
<proteinExistence type="predicted"/>
<dbReference type="Pfam" id="PF06916">
    <property type="entry name" value="FAM210A-B_dom"/>
    <property type="match status" value="1"/>
</dbReference>
<evidence type="ECO:0000313" key="4">
    <source>
        <dbReference type="EMBL" id="KAK5579703.1"/>
    </source>
</evidence>
<dbReference type="PANTHER" id="PTHR21377">
    <property type="entry name" value="PROTEIN FAM210B, MITOCHONDRIAL"/>
    <property type="match status" value="1"/>
</dbReference>
<dbReference type="PANTHER" id="PTHR21377:SF0">
    <property type="entry name" value="PROTEIN FAM210B, MITOCHONDRIAL"/>
    <property type="match status" value="1"/>
</dbReference>
<protein>
    <recommendedName>
        <fullName evidence="3">DUF1279 domain-containing protein</fullName>
    </recommendedName>
</protein>
<evidence type="ECO:0000256" key="1">
    <source>
        <dbReference type="SAM" id="MobiDB-lite"/>
    </source>
</evidence>
<evidence type="ECO:0000259" key="3">
    <source>
        <dbReference type="Pfam" id="PF06916"/>
    </source>
</evidence>